<gene>
    <name evidence="1" type="ORF">ACFQJ9_17385</name>
</gene>
<organism evidence="1 2">
    <name type="scientific">Halospeciosus flavus</name>
    <dbReference type="NCBI Taxonomy" id="3032283"/>
    <lineage>
        <taxon>Archaea</taxon>
        <taxon>Methanobacteriati</taxon>
        <taxon>Methanobacteriota</taxon>
        <taxon>Stenosarchaea group</taxon>
        <taxon>Halobacteria</taxon>
        <taxon>Halobacteriales</taxon>
        <taxon>Halobacteriaceae</taxon>
        <taxon>Halospeciosus</taxon>
    </lineage>
</organism>
<name>A0ABD5Z7C8_9EURY</name>
<reference evidence="1 2" key="1">
    <citation type="journal article" date="2019" name="Int. J. Syst. Evol. Microbiol.">
        <title>The Global Catalogue of Microorganisms (GCM) 10K type strain sequencing project: providing services to taxonomists for standard genome sequencing and annotation.</title>
        <authorList>
            <consortium name="The Broad Institute Genomics Platform"/>
            <consortium name="The Broad Institute Genome Sequencing Center for Infectious Disease"/>
            <person name="Wu L."/>
            <person name="Ma J."/>
        </authorList>
    </citation>
    <scope>NUCLEOTIDE SEQUENCE [LARGE SCALE GENOMIC DNA]</scope>
    <source>
        <strain evidence="1 2">XZGYJ-43</strain>
    </source>
</reference>
<dbReference type="Proteomes" id="UP001596447">
    <property type="component" value="Unassembled WGS sequence"/>
</dbReference>
<dbReference type="EMBL" id="JBHTAR010000011">
    <property type="protein sequence ID" value="MFC7201159.1"/>
    <property type="molecule type" value="Genomic_DNA"/>
</dbReference>
<evidence type="ECO:0000313" key="2">
    <source>
        <dbReference type="Proteomes" id="UP001596447"/>
    </source>
</evidence>
<dbReference type="AlphaFoldDB" id="A0ABD5Z7C8"/>
<comment type="caution">
    <text evidence="1">The sequence shown here is derived from an EMBL/GenBank/DDBJ whole genome shotgun (WGS) entry which is preliminary data.</text>
</comment>
<keyword evidence="2" id="KW-1185">Reference proteome</keyword>
<accession>A0ABD5Z7C8</accession>
<proteinExistence type="predicted"/>
<sequence>MTGDGSYFVRSFDIHDVPSRRQLLGVGGSIVTGVVAGCLRRVAGRVPVVFVNDAEKERTLNVTVSAASTDEVLFLEDVRLRAGETRRFDGVLPGLTDCRAAVGRRRSSPVHTEFRTGLGASDWVLRVTALSEGEVDVTPGPEKNR</sequence>
<dbReference type="RefSeq" id="WP_279527917.1">
    <property type="nucleotide sequence ID" value="NZ_CP122312.1"/>
</dbReference>
<protein>
    <submittedName>
        <fullName evidence="1">Uncharacterized protein</fullName>
    </submittedName>
</protein>
<evidence type="ECO:0000313" key="1">
    <source>
        <dbReference type="EMBL" id="MFC7201159.1"/>
    </source>
</evidence>